<dbReference type="PANTHER" id="PTHR34203">
    <property type="entry name" value="METHYLTRANSFERASE, FKBM FAMILY PROTEIN"/>
    <property type="match status" value="1"/>
</dbReference>
<evidence type="ECO:0000259" key="1">
    <source>
        <dbReference type="Pfam" id="PF05050"/>
    </source>
</evidence>
<dbReference type="Gene3D" id="3.40.50.150">
    <property type="entry name" value="Vaccinia Virus protein VP39"/>
    <property type="match status" value="1"/>
</dbReference>
<dbReference type="EMBL" id="JALLPB020000609">
    <property type="protein sequence ID" value="KAL3807612.1"/>
    <property type="molecule type" value="Genomic_DNA"/>
</dbReference>
<proteinExistence type="predicted"/>
<dbReference type="Pfam" id="PF05050">
    <property type="entry name" value="Methyltransf_21"/>
    <property type="match status" value="1"/>
</dbReference>
<evidence type="ECO:0000313" key="3">
    <source>
        <dbReference type="Proteomes" id="UP001530377"/>
    </source>
</evidence>
<protein>
    <recommendedName>
        <fullName evidence="1">Methyltransferase FkbM domain-containing protein</fullName>
    </recommendedName>
</protein>
<sequence length="443" mass="50323">MIHHLLPRVNMRESTAEARDMSGRVSSKFRLVRILSSSVFFVVLAYIRYENMIINATYTRNTKLTRTAPSLRHCTYDELDIIEYQLPPYDCLAYRDAPWLQKCSISYATRCPDAVWLESHYTKLHSSAKANSASESTFLALFVGCNKGFDALNAIRMGSNNPVFNKNVWKDAITQHGHMPMHGDVCNEVTHPQFVLSSENDTLVKVDGAGGGRVSPSFAQVHCIEPMPATARELQRAASESNYDKQGFVVVHAAMAKEDGSVFFPRDVGVGLENMGIGNADCSKGNSSRCIGVKMYSLDTYVDTFVPKGIPINYLSVDVEGWDFEVILGGRRSALSRVHYLEFEYNWVGPWKKQPLSEVIEYLDRQFGFTCYWAGFNNTIWRITNCWLDYYEAHFWSNIACVNRNIEDVQDIADNMERLFMETLDKGDEAVRDFGRRFRRSAG</sequence>
<dbReference type="Proteomes" id="UP001530377">
    <property type="component" value="Unassembled WGS sequence"/>
</dbReference>
<dbReference type="InterPro" id="IPR006342">
    <property type="entry name" value="FkbM_mtfrase"/>
</dbReference>
<dbReference type="NCBIfam" id="TIGR01444">
    <property type="entry name" value="fkbM_fam"/>
    <property type="match status" value="1"/>
</dbReference>
<dbReference type="SUPFAM" id="SSF53335">
    <property type="entry name" value="S-adenosyl-L-methionine-dependent methyltransferases"/>
    <property type="match status" value="1"/>
</dbReference>
<name>A0ABD3R416_9STRA</name>
<reference evidence="2 3" key="1">
    <citation type="submission" date="2024-10" db="EMBL/GenBank/DDBJ databases">
        <title>Updated reference genomes for cyclostephanoid diatoms.</title>
        <authorList>
            <person name="Roberts W.R."/>
            <person name="Alverson A.J."/>
        </authorList>
    </citation>
    <scope>NUCLEOTIDE SEQUENCE [LARGE SCALE GENOMIC DNA]</scope>
    <source>
        <strain evidence="2 3">AJA228-03</strain>
    </source>
</reference>
<dbReference type="AlphaFoldDB" id="A0ABD3R416"/>
<comment type="caution">
    <text evidence="2">The sequence shown here is derived from an EMBL/GenBank/DDBJ whole genome shotgun (WGS) entry which is preliminary data.</text>
</comment>
<dbReference type="InterPro" id="IPR029063">
    <property type="entry name" value="SAM-dependent_MTases_sf"/>
</dbReference>
<dbReference type="PANTHER" id="PTHR34203:SF15">
    <property type="entry name" value="SLL1173 PROTEIN"/>
    <property type="match status" value="1"/>
</dbReference>
<organism evidence="2 3">
    <name type="scientific">Cyclostephanos tholiformis</name>
    <dbReference type="NCBI Taxonomy" id="382380"/>
    <lineage>
        <taxon>Eukaryota</taxon>
        <taxon>Sar</taxon>
        <taxon>Stramenopiles</taxon>
        <taxon>Ochrophyta</taxon>
        <taxon>Bacillariophyta</taxon>
        <taxon>Coscinodiscophyceae</taxon>
        <taxon>Thalassiosirophycidae</taxon>
        <taxon>Stephanodiscales</taxon>
        <taxon>Stephanodiscaceae</taxon>
        <taxon>Cyclostephanos</taxon>
    </lineage>
</organism>
<feature type="domain" description="Methyltransferase FkbM" evidence="1">
    <location>
        <begin position="221"/>
        <end position="369"/>
    </location>
</feature>
<keyword evidence="3" id="KW-1185">Reference proteome</keyword>
<accession>A0ABD3R416</accession>
<dbReference type="InterPro" id="IPR052514">
    <property type="entry name" value="SAM-dependent_MTase"/>
</dbReference>
<gene>
    <name evidence="2" type="ORF">ACHAXA_002550</name>
</gene>
<evidence type="ECO:0000313" key="2">
    <source>
        <dbReference type="EMBL" id="KAL3807612.1"/>
    </source>
</evidence>